<proteinExistence type="predicted"/>
<organism evidence="1">
    <name type="scientific">viral metagenome</name>
    <dbReference type="NCBI Taxonomy" id="1070528"/>
    <lineage>
        <taxon>unclassified sequences</taxon>
        <taxon>metagenomes</taxon>
        <taxon>organismal metagenomes</taxon>
    </lineage>
</organism>
<name>A0A6M3LQ30_9ZZZZ</name>
<reference evidence="1" key="1">
    <citation type="submission" date="2020-03" db="EMBL/GenBank/DDBJ databases">
        <title>The deep terrestrial virosphere.</title>
        <authorList>
            <person name="Holmfeldt K."/>
            <person name="Nilsson E."/>
            <person name="Simone D."/>
            <person name="Lopez-Fernandez M."/>
            <person name="Wu X."/>
            <person name="de Brujin I."/>
            <person name="Lundin D."/>
            <person name="Andersson A."/>
            <person name="Bertilsson S."/>
            <person name="Dopson M."/>
        </authorList>
    </citation>
    <scope>NUCLEOTIDE SEQUENCE</scope>
    <source>
        <strain evidence="1">MM415B07493</strain>
    </source>
</reference>
<protein>
    <submittedName>
        <fullName evidence="1">Uncharacterized protein</fullName>
    </submittedName>
</protein>
<sequence length="41" mass="4514">MIDLYTDNGPSYECPKCGACTIGEIGHVCGEEEEDENDDFN</sequence>
<gene>
    <name evidence="1" type="ORF">MM415B07493_0005</name>
</gene>
<dbReference type="EMBL" id="MT143430">
    <property type="protein sequence ID" value="QJA96753.1"/>
    <property type="molecule type" value="Genomic_DNA"/>
</dbReference>
<accession>A0A6M3LQ30</accession>
<dbReference type="AlphaFoldDB" id="A0A6M3LQ30"/>
<evidence type="ECO:0000313" key="1">
    <source>
        <dbReference type="EMBL" id="QJA96753.1"/>
    </source>
</evidence>